<reference evidence="4 5" key="1">
    <citation type="journal article" date="2014" name="Int. J. Syst. Evol. Microbiol.">
        <title>Complete genome sequence of Corynebacterium casei LMG S-19264T (=DSM 44701T), isolated from a smear-ripened cheese.</title>
        <authorList>
            <consortium name="US DOE Joint Genome Institute (JGI-PGF)"/>
            <person name="Walter F."/>
            <person name="Albersmeier A."/>
            <person name="Kalinowski J."/>
            <person name="Ruckert C."/>
        </authorList>
    </citation>
    <scope>NUCLEOTIDE SEQUENCE [LARGE SCALE GENOMIC DNA]</scope>
    <source>
        <strain evidence="4 5">NBRC 112289</strain>
    </source>
</reference>
<dbReference type="InterPro" id="IPR025948">
    <property type="entry name" value="HTH-like_dom"/>
</dbReference>
<dbReference type="Proteomes" id="UP001157160">
    <property type="component" value="Unassembled WGS sequence"/>
</dbReference>
<gene>
    <name evidence="4" type="ORF">GCM10025874_21010</name>
</gene>
<dbReference type="Pfam" id="PF13276">
    <property type="entry name" value="HTH_21"/>
    <property type="match status" value="1"/>
</dbReference>
<comment type="caution">
    <text evidence="4">The sequence shown here is derived from an EMBL/GenBank/DDBJ whole genome shotgun (WGS) entry which is preliminary data.</text>
</comment>
<feature type="compositionally biased region" description="Polar residues" evidence="2">
    <location>
        <begin position="327"/>
        <end position="343"/>
    </location>
</feature>
<evidence type="ECO:0000256" key="2">
    <source>
        <dbReference type="SAM" id="MobiDB-lite"/>
    </source>
</evidence>
<dbReference type="Gene3D" id="3.30.420.10">
    <property type="entry name" value="Ribonuclease H-like superfamily/Ribonuclease H"/>
    <property type="match status" value="1"/>
</dbReference>
<organism evidence="4 5">
    <name type="scientific">Arenivirga flava</name>
    <dbReference type="NCBI Taxonomy" id="1930060"/>
    <lineage>
        <taxon>Bacteria</taxon>
        <taxon>Bacillati</taxon>
        <taxon>Actinomycetota</taxon>
        <taxon>Actinomycetes</taxon>
        <taxon>Micrococcales</taxon>
        <taxon>Microbacteriaceae</taxon>
        <taxon>Arenivirga</taxon>
    </lineage>
</organism>
<dbReference type="InterPro" id="IPR001584">
    <property type="entry name" value="Integrase_cat-core"/>
</dbReference>
<evidence type="ECO:0000313" key="4">
    <source>
        <dbReference type="EMBL" id="GMA28848.1"/>
    </source>
</evidence>
<proteinExistence type="predicted"/>
<dbReference type="SUPFAM" id="SSF53098">
    <property type="entry name" value="Ribonuclease H-like"/>
    <property type="match status" value="1"/>
</dbReference>
<evidence type="ECO:0000259" key="3">
    <source>
        <dbReference type="PROSITE" id="PS50994"/>
    </source>
</evidence>
<feature type="compositionally biased region" description="Polar residues" evidence="2">
    <location>
        <begin position="286"/>
        <end position="305"/>
    </location>
</feature>
<dbReference type="EMBL" id="BSUL01000001">
    <property type="protein sequence ID" value="GMA28848.1"/>
    <property type="molecule type" value="Genomic_DNA"/>
</dbReference>
<dbReference type="NCBIfam" id="NF033516">
    <property type="entry name" value="transpos_IS3"/>
    <property type="match status" value="1"/>
</dbReference>
<protein>
    <recommendedName>
        <fullName evidence="3">Integrase catalytic domain-containing protein</fullName>
    </recommendedName>
</protein>
<dbReference type="PANTHER" id="PTHR46889">
    <property type="entry name" value="TRANSPOSASE INSF FOR INSERTION SEQUENCE IS3B-RELATED"/>
    <property type="match status" value="1"/>
</dbReference>
<dbReference type="PROSITE" id="PS50994">
    <property type="entry name" value="INTEGRASE"/>
    <property type="match status" value="1"/>
</dbReference>
<dbReference type="GO" id="GO:0015074">
    <property type="term" value="P:DNA integration"/>
    <property type="evidence" value="ECO:0007669"/>
    <property type="project" value="InterPro"/>
</dbReference>
<dbReference type="InterPro" id="IPR050900">
    <property type="entry name" value="Transposase_IS3/IS150/IS904"/>
</dbReference>
<feature type="region of interest" description="Disordered" evidence="2">
    <location>
        <begin position="262"/>
        <end position="365"/>
    </location>
</feature>
<dbReference type="InterPro" id="IPR012337">
    <property type="entry name" value="RNaseH-like_sf"/>
</dbReference>
<dbReference type="InterPro" id="IPR036397">
    <property type="entry name" value="RNaseH_sf"/>
</dbReference>
<sequence length="365" mass="40614">MACRFLNVSRSGYYEWIARPPSPRAVADAALTATIRRIHADSRETYGAPRVLAELRLGLGVHVGRKRVARLVRLGGLAGVSHRRKRRGWKPDTATHEDLVKRHFRADAPNRLWFCDITQHRARDGWVYCAAVIDAYSRRIVGWSISDRITAEIVVDALEMARWRRRPEPGTVVHADRGAQYTSWLFGHRLRQAGLLGSMGRVASSVDNALIESFWSTMQRELLDRSSWTSKTQLASAMFEWIEGFYNPTRRHTALGNLSPWSSNDFISPPQPRHDQQEETVRVTGAGSSTAPSLTAGPTRSSIPQKQHGEKHSPAGCTSTITTGTTPQSEAHPSAESPTTSLDITPRGHCSVQQTLPPLTSRVED</sequence>
<dbReference type="InterPro" id="IPR048020">
    <property type="entry name" value="Transpos_IS3"/>
</dbReference>
<keyword evidence="5" id="KW-1185">Reference proteome</keyword>
<dbReference type="Pfam" id="PF00665">
    <property type="entry name" value="rve"/>
    <property type="match status" value="1"/>
</dbReference>
<dbReference type="PANTHER" id="PTHR46889:SF4">
    <property type="entry name" value="TRANSPOSASE INSO FOR INSERTION SEQUENCE ELEMENT IS911B-RELATED"/>
    <property type="match status" value="1"/>
</dbReference>
<name>A0AA37UEH1_9MICO</name>
<accession>A0AA37UEH1</accession>
<feature type="domain" description="Integrase catalytic" evidence="3">
    <location>
        <begin position="105"/>
        <end position="268"/>
    </location>
</feature>
<feature type="compositionally biased region" description="Basic and acidic residues" evidence="2">
    <location>
        <begin position="272"/>
        <end position="281"/>
    </location>
</feature>
<dbReference type="GO" id="GO:0003676">
    <property type="term" value="F:nucleic acid binding"/>
    <property type="evidence" value="ECO:0007669"/>
    <property type="project" value="InterPro"/>
</dbReference>
<evidence type="ECO:0000256" key="1">
    <source>
        <dbReference type="ARBA" id="ARBA00002286"/>
    </source>
</evidence>
<comment type="function">
    <text evidence="1">Involved in the transposition of the insertion sequence.</text>
</comment>
<dbReference type="AlphaFoldDB" id="A0AA37UEH1"/>
<evidence type="ECO:0000313" key="5">
    <source>
        <dbReference type="Proteomes" id="UP001157160"/>
    </source>
</evidence>